<comment type="caution">
    <text evidence="8">The sequence shown here is derived from an EMBL/GenBank/DDBJ whole genome shotgun (WGS) entry which is preliminary data.</text>
</comment>
<accession>A0A2V2BM06</accession>
<gene>
    <name evidence="8" type="ORF">C7431_101517</name>
</gene>
<keyword evidence="2" id="KW-0805">Transcription regulation</keyword>
<feature type="domain" description="HTH araC/xylS-type" evidence="7">
    <location>
        <begin position="156"/>
        <end position="253"/>
    </location>
</feature>
<dbReference type="Gene3D" id="2.60.120.10">
    <property type="entry name" value="Jelly Rolls"/>
    <property type="match status" value="1"/>
</dbReference>
<evidence type="ECO:0000256" key="3">
    <source>
        <dbReference type="ARBA" id="ARBA00023125"/>
    </source>
</evidence>
<dbReference type="SUPFAM" id="SSF51182">
    <property type="entry name" value="RmlC-like cupins"/>
    <property type="match status" value="1"/>
</dbReference>
<dbReference type="Gene3D" id="1.10.10.60">
    <property type="entry name" value="Homeodomain-like"/>
    <property type="match status" value="1"/>
</dbReference>
<dbReference type="PANTHER" id="PTHR11019">
    <property type="entry name" value="HTH-TYPE TRANSCRIPTIONAL REGULATOR NIMR"/>
    <property type="match status" value="1"/>
</dbReference>
<dbReference type="PANTHER" id="PTHR11019:SF159">
    <property type="entry name" value="TRANSCRIPTIONAL REGULATOR-RELATED"/>
    <property type="match status" value="1"/>
</dbReference>
<dbReference type="Pfam" id="PF02311">
    <property type="entry name" value="AraC_binding"/>
    <property type="match status" value="1"/>
</dbReference>
<dbReference type="PROSITE" id="PS01124">
    <property type="entry name" value="HTH_ARAC_FAMILY_2"/>
    <property type="match status" value="1"/>
</dbReference>
<sequence>MSSTVSFDFSTRPLVPLAHDYPHGATEPWHHHSCAQLIHTLSGVVRVETELGSWTVPPSRGVWLPAFTRHSLHITGAVAARTLFIDSFARADLPASCQVVQISALLRELIINAIDLPVSYAPASRTERIYELILDEIRSMDVLPFALPLPQSPRLQALCLQVQADLSGDWSLAAASARLNLSGRTLARHFVRETGLQFSDWVRRARVAIALTRLAQGDSVLRVALDLGYESPSAFSAMFRRLLGVSPTDYFPAAESGSPR</sequence>
<organism evidence="8 9">
    <name type="scientific">Pantoea allii</name>
    <dbReference type="NCBI Taxonomy" id="574096"/>
    <lineage>
        <taxon>Bacteria</taxon>
        <taxon>Pseudomonadati</taxon>
        <taxon>Pseudomonadota</taxon>
        <taxon>Gammaproteobacteria</taxon>
        <taxon>Enterobacterales</taxon>
        <taxon>Erwiniaceae</taxon>
        <taxon>Pantoea</taxon>
    </lineage>
</organism>
<dbReference type="FunFam" id="1.10.10.60:FF:000132">
    <property type="entry name" value="AraC family transcriptional regulator"/>
    <property type="match status" value="1"/>
</dbReference>
<dbReference type="InterPro" id="IPR009057">
    <property type="entry name" value="Homeodomain-like_sf"/>
</dbReference>
<evidence type="ECO:0000256" key="2">
    <source>
        <dbReference type="ARBA" id="ARBA00023015"/>
    </source>
</evidence>
<name>A0A2V2BM06_9GAMM</name>
<dbReference type="SMART" id="SM00342">
    <property type="entry name" value="HTH_ARAC"/>
    <property type="match status" value="1"/>
</dbReference>
<dbReference type="Proteomes" id="UP000245981">
    <property type="component" value="Unassembled WGS sequence"/>
</dbReference>
<dbReference type="InterPro" id="IPR018060">
    <property type="entry name" value="HTH_AraC"/>
</dbReference>
<dbReference type="InterPro" id="IPR011051">
    <property type="entry name" value="RmlC_Cupin_sf"/>
</dbReference>
<dbReference type="InterPro" id="IPR020449">
    <property type="entry name" value="Tscrpt_reg_AraC-type_HTH"/>
</dbReference>
<reference evidence="8 9" key="1">
    <citation type="submission" date="2018-05" db="EMBL/GenBank/DDBJ databases">
        <title>Genomic Encyclopedia of Type Strains, Phase IV (KMG-V): Genome sequencing to study the core and pangenomes of soil and plant-associated prokaryotes.</title>
        <authorList>
            <person name="Whitman W."/>
        </authorList>
    </citation>
    <scope>NUCLEOTIDE SEQUENCE [LARGE SCALE GENOMIC DNA]</scope>
    <source>
        <strain evidence="8 9">PNA 200-10</strain>
    </source>
</reference>
<protein>
    <recommendedName>
        <fullName evidence="6">Arabinose operon regulatory protein</fullName>
    </recommendedName>
</protein>
<dbReference type="CDD" id="cd06124">
    <property type="entry name" value="cupin_NimR-like_N"/>
    <property type="match status" value="1"/>
</dbReference>
<dbReference type="SUPFAM" id="SSF46689">
    <property type="entry name" value="Homeodomain-like"/>
    <property type="match status" value="1"/>
</dbReference>
<evidence type="ECO:0000313" key="8">
    <source>
        <dbReference type="EMBL" id="PWL00705.1"/>
    </source>
</evidence>
<dbReference type="RefSeq" id="WP_109716319.1">
    <property type="nucleotide sequence ID" value="NZ_CP193908.1"/>
</dbReference>
<evidence type="ECO:0000259" key="7">
    <source>
        <dbReference type="PROSITE" id="PS01124"/>
    </source>
</evidence>
<evidence type="ECO:0000256" key="5">
    <source>
        <dbReference type="ARBA" id="ARBA00023163"/>
    </source>
</evidence>
<dbReference type="OrthoDB" id="5949386at2"/>
<dbReference type="InterPro" id="IPR018062">
    <property type="entry name" value="HTH_AraC-typ_CS"/>
</dbReference>
<dbReference type="InterPro" id="IPR014710">
    <property type="entry name" value="RmlC-like_jellyroll"/>
</dbReference>
<proteinExistence type="predicted"/>
<dbReference type="AlphaFoldDB" id="A0A2V2BM06"/>
<dbReference type="InterPro" id="IPR003313">
    <property type="entry name" value="AraC-bd"/>
</dbReference>
<keyword evidence="5" id="KW-0804">Transcription</keyword>
<keyword evidence="3 8" id="KW-0238">DNA-binding</keyword>
<dbReference type="PRINTS" id="PR00032">
    <property type="entry name" value="HTHARAC"/>
</dbReference>
<dbReference type="Pfam" id="PF12833">
    <property type="entry name" value="HTH_18"/>
    <property type="match status" value="1"/>
</dbReference>
<dbReference type="GO" id="GO:0043565">
    <property type="term" value="F:sequence-specific DNA binding"/>
    <property type="evidence" value="ECO:0007669"/>
    <property type="project" value="InterPro"/>
</dbReference>
<dbReference type="GO" id="GO:0003700">
    <property type="term" value="F:DNA-binding transcription factor activity"/>
    <property type="evidence" value="ECO:0007669"/>
    <property type="project" value="InterPro"/>
</dbReference>
<keyword evidence="1" id="KW-0678">Repressor</keyword>
<evidence type="ECO:0000256" key="6">
    <source>
        <dbReference type="ARBA" id="ARBA00044978"/>
    </source>
</evidence>
<evidence type="ECO:0000313" key="9">
    <source>
        <dbReference type="Proteomes" id="UP000245981"/>
    </source>
</evidence>
<dbReference type="EMBL" id="QGHF01000001">
    <property type="protein sequence ID" value="PWL00705.1"/>
    <property type="molecule type" value="Genomic_DNA"/>
</dbReference>
<keyword evidence="4" id="KW-0010">Activator</keyword>
<evidence type="ECO:0000256" key="4">
    <source>
        <dbReference type="ARBA" id="ARBA00023159"/>
    </source>
</evidence>
<dbReference type="PROSITE" id="PS00041">
    <property type="entry name" value="HTH_ARAC_FAMILY_1"/>
    <property type="match status" value="1"/>
</dbReference>
<evidence type="ECO:0000256" key="1">
    <source>
        <dbReference type="ARBA" id="ARBA00022491"/>
    </source>
</evidence>